<comment type="similarity">
    <text evidence="1 3">Belongs to the DapA family.</text>
</comment>
<organism evidence="4 5">
    <name type="scientific">Sphingomonas colocasiae</name>
    <dbReference type="NCBI Taxonomy" id="1848973"/>
    <lineage>
        <taxon>Bacteria</taxon>
        <taxon>Pseudomonadati</taxon>
        <taxon>Pseudomonadota</taxon>
        <taxon>Alphaproteobacteria</taxon>
        <taxon>Sphingomonadales</taxon>
        <taxon>Sphingomonadaceae</taxon>
        <taxon>Sphingomonas</taxon>
    </lineage>
</organism>
<evidence type="ECO:0000256" key="2">
    <source>
        <dbReference type="ARBA" id="ARBA00023239"/>
    </source>
</evidence>
<accession>A0ABS7PJH6</accession>
<evidence type="ECO:0000313" key="4">
    <source>
        <dbReference type="EMBL" id="MBY8821442.1"/>
    </source>
</evidence>
<dbReference type="Pfam" id="PF00701">
    <property type="entry name" value="DHDPS"/>
    <property type="match status" value="1"/>
</dbReference>
<reference evidence="4 5" key="1">
    <citation type="submission" date="2021-08" db="EMBL/GenBank/DDBJ databases">
        <authorList>
            <person name="Tuo L."/>
        </authorList>
    </citation>
    <scope>NUCLEOTIDE SEQUENCE [LARGE SCALE GENOMIC DNA]</scope>
    <source>
        <strain evidence="4 5">JCM 31229</strain>
    </source>
</reference>
<dbReference type="PRINTS" id="PR00146">
    <property type="entry name" value="DHPICSNTHASE"/>
</dbReference>
<keyword evidence="5" id="KW-1185">Reference proteome</keyword>
<comment type="caution">
    <text evidence="4">The sequence shown here is derived from an EMBL/GenBank/DDBJ whole genome shotgun (WGS) entry which is preliminary data.</text>
</comment>
<dbReference type="SUPFAM" id="SSF51569">
    <property type="entry name" value="Aldolase"/>
    <property type="match status" value="1"/>
</dbReference>
<dbReference type="Proteomes" id="UP000706039">
    <property type="component" value="Unassembled WGS sequence"/>
</dbReference>
<sequence>MAAVLRISQSNSSFVALAANAPCRIEALGSHRATCRKQGGKPISTTKRSRVDWRGYIPAITTPFDEARELDLAALGGLLEWLHAEGMHGLLIAGTTGEWPSMSAAERKRLFDAAGNQLSGKLHLLAGCSAFTAKEAIDLAEQAASSGFDGIMVTPPPYFCPSPAEILGFYSDISNASPLPICVYNWPPGTGIDMPLDLLERLADLENVVAIKQSTGDLRRFVKTFFALNERVRVFGHSMDEHGLALLQARGGDGTMGAGGVLGRIHPDFYNHLWAGDIDAARECGRKDRVILDEWYTSDLVGRFGSGPAILKAALNAQGLPGGHVRPPLQDVSAEDLDRIRETLVALGRI</sequence>
<dbReference type="InterPro" id="IPR002220">
    <property type="entry name" value="DapA-like"/>
</dbReference>
<proteinExistence type="inferred from homology"/>
<protein>
    <submittedName>
        <fullName evidence="4">Dihydrodipicolinate synthase family protein</fullName>
    </submittedName>
</protein>
<gene>
    <name evidence="4" type="ORF">K7G82_04010</name>
</gene>
<dbReference type="PANTHER" id="PTHR12128">
    <property type="entry name" value="DIHYDRODIPICOLINATE SYNTHASE"/>
    <property type="match status" value="1"/>
</dbReference>
<name>A0ABS7PJH6_9SPHN</name>
<dbReference type="CDD" id="cd00408">
    <property type="entry name" value="DHDPS-like"/>
    <property type="match status" value="1"/>
</dbReference>
<evidence type="ECO:0000313" key="5">
    <source>
        <dbReference type="Proteomes" id="UP000706039"/>
    </source>
</evidence>
<dbReference type="InterPro" id="IPR013785">
    <property type="entry name" value="Aldolase_TIM"/>
</dbReference>
<evidence type="ECO:0000256" key="1">
    <source>
        <dbReference type="ARBA" id="ARBA00007592"/>
    </source>
</evidence>
<dbReference type="PANTHER" id="PTHR12128:SF66">
    <property type="entry name" value="4-HYDROXY-2-OXOGLUTARATE ALDOLASE, MITOCHONDRIAL"/>
    <property type="match status" value="1"/>
</dbReference>
<dbReference type="SMART" id="SM01130">
    <property type="entry name" value="DHDPS"/>
    <property type="match status" value="1"/>
</dbReference>
<dbReference type="EMBL" id="JAINVV010000003">
    <property type="protein sequence ID" value="MBY8821442.1"/>
    <property type="molecule type" value="Genomic_DNA"/>
</dbReference>
<dbReference type="Gene3D" id="3.20.20.70">
    <property type="entry name" value="Aldolase class I"/>
    <property type="match status" value="1"/>
</dbReference>
<dbReference type="PIRSF" id="PIRSF001365">
    <property type="entry name" value="DHDPS"/>
    <property type="match status" value="1"/>
</dbReference>
<keyword evidence="2 3" id="KW-0456">Lyase</keyword>
<evidence type="ECO:0000256" key="3">
    <source>
        <dbReference type="PIRNR" id="PIRNR001365"/>
    </source>
</evidence>